<protein>
    <recommendedName>
        <fullName evidence="3 13">Magnesium transport protein CorA</fullName>
    </recommendedName>
</protein>
<dbReference type="NCBIfam" id="TIGR00383">
    <property type="entry name" value="corA"/>
    <property type="match status" value="1"/>
</dbReference>
<dbReference type="InterPro" id="IPR045863">
    <property type="entry name" value="CorA_TM1_TM2"/>
</dbReference>
<evidence type="ECO:0000256" key="5">
    <source>
        <dbReference type="ARBA" id="ARBA00022475"/>
    </source>
</evidence>
<dbReference type="FunFam" id="1.20.58.340:FF:000001">
    <property type="entry name" value="Magnesium transport protein CorA"/>
    <property type="match status" value="1"/>
</dbReference>
<keyword evidence="5 13" id="KW-1003">Cell membrane</keyword>
<keyword evidence="6" id="KW-0997">Cell inner membrane</keyword>
<evidence type="ECO:0000256" key="7">
    <source>
        <dbReference type="ARBA" id="ARBA00022692"/>
    </source>
</evidence>
<evidence type="ECO:0000256" key="1">
    <source>
        <dbReference type="ARBA" id="ARBA00004429"/>
    </source>
</evidence>
<dbReference type="Pfam" id="PF01544">
    <property type="entry name" value="CorA"/>
    <property type="match status" value="1"/>
</dbReference>
<sequence length="327" mass="35346">MLRAYAPGPDGASCVLVDGDAQALANAVWIDMVSPTAEEEKLVESVIGVEVPTRDEMVEIEPSSRLYQEPGGLFLTANLVAGVDSGNPVSTAVSFVLTPGRLVTVRYAQPKVFELFAAHVDRNPALCGDATATLINLLDAVVDRLADVLEGVGDDLDNISRSTFRRSKGDKQQRMTTVALQVLLARIGAAQDIVSKSRDSAVSLTRAIGFLTYALKKKDSGDTKERLRTLARDLASLTDQTSYLGNNVTFLLDAALGLINIEQNAIIKIFSVAAVIFMPPTLVASVYGMNFEAMPELVWHYGYPMALGLMVISAILPYTFFKSRGWL</sequence>
<evidence type="ECO:0000256" key="2">
    <source>
        <dbReference type="ARBA" id="ARBA00009765"/>
    </source>
</evidence>
<keyword evidence="10 13" id="KW-0406">Ion transport</keyword>
<name>A0A4Y9EKA6_9SPHN</name>
<evidence type="ECO:0000313" key="14">
    <source>
        <dbReference type="EMBL" id="TFU01181.1"/>
    </source>
</evidence>
<keyword evidence="8 13" id="KW-0460">Magnesium</keyword>
<dbReference type="RefSeq" id="WP_135246685.1">
    <property type="nucleotide sequence ID" value="NZ_SIHO01000003.1"/>
</dbReference>
<dbReference type="InterPro" id="IPR002523">
    <property type="entry name" value="MgTranspt_CorA/ZnTranspt_ZntB"/>
</dbReference>
<dbReference type="InterPro" id="IPR050829">
    <property type="entry name" value="CorA_MIT"/>
</dbReference>
<keyword evidence="11 13" id="KW-0472">Membrane</keyword>
<keyword evidence="4 13" id="KW-0813">Transport</keyword>
<dbReference type="AlphaFoldDB" id="A0A4Y9EKA6"/>
<dbReference type="Gene3D" id="3.30.460.20">
    <property type="entry name" value="CorA soluble domain-like"/>
    <property type="match status" value="1"/>
</dbReference>
<dbReference type="InterPro" id="IPR045861">
    <property type="entry name" value="CorA_cytoplasmic_dom"/>
</dbReference>
<keyword evidence="15" id="KW-1185">Reference proteome</keyword>
<comment type="function">
    <text evidence="13">Mediates influx of magnesium ions.</text>
</comment>
<evidence type="ECO:0000256" key="13">
    <source>
        <dbReference type="RuleBase" id="RU362010"/>
    </source>
</evidence>
<reference evidence="14 15" key="1">
    <citation type="submission" date="2019-02" db="EMBL/GenBank/DDBJ databases">
        <title>Polymorphobacter sp. isolated from the lake at the Tibet of China.</title>
        <authorList>
            <person name="Li A."/>
        </authorList>
    </citation>
    <scope>NUCLEOTIDE SEQUENCE [LARGE SCALE GENOMIC DNA]</scope>
    <source>
        <strain evidence="14 15">DJ1R-1</strain>
    </source>
</reference>
<organism evidence="14 15">
    <name type="scientific">Glacieibacterium arshaanense</name>
    <dbReference type="NCBI Taxonomy" id="2511025"/>
    <lineage>
        <taxon>Bacteria</taxon>
        <taxon>Pseudomonadati</taxon>
        <taxon>Pseudomonadota</taxon>
        <taxon>Alphaproteobacteria</taxon>
        <taxon>Sphingomonadales</taxon>
        <taxon>Sphingosinicellaceae</taxon>
        <taxon>Glacieibacterium</taxon>
    </lineage>
</organism>
<comment type="similarity">
    <text evidence="2 13">Belongs to the CorA metal ion transporter (MIT) (TC 1.A.35) family.</text>
</comment>
<feature type="transmembrane region" description="Helical" evidence="13">
    <location>
        <begin position="269"/>
        <end position="289"/>
    </location>
</feature>
<dbReference type="GO" id="GO:0015099">
    <property type="term" value="F:nickel cation transmembrane transporter activity"/>
    <property type="evidence" value="ECO:0007669"/>
    <property type="project" value="TreeGrafter"/>
</dbReference>
<dbReference type="EMBL" id="SIHO01000003">
    <property type="protein sequence ID" value="TFU01181.1"/>
    <property type="molecule type" value="Genomic_DNA"/>
</dbReference>
<comment type="subcellular location">
    <subcellularLocation>
        <location evidence="1">Cell inner membrane</location>
        <topology evidence="1">Multi-pass membrane protein</topology>
    </subcellularLocation>
    <subcellularLocation>
        <location evidence="13">Membrane</location>
        <topology evidence="13">Multi-pass membrane protein</topology>
    </subcellularLocation>
</comment>
<proteinExistence type="inferred from homology"/>
<evidence type="ECO:0000256" key="6">
    <source>
        <dbReference type="ARBA" id="ARBA00022519"/>
    </source>
</evidence>
<dbReference type="InterPro" id="IPR004488">
    <property type="entry name" value="Mg/Co-transport_prot_CorA"/>
</dbReference>
<dbReference type="CDD" id="cd12837">
    <property type="entry name" value="EcCorA-like_u1"/>
    <property type="match status" value="1"/>
</dbReference>
<evidence type="ECO:0000256" key="3">
    <source>
        <dbReference type="ARBA" id="ARBA00019439"/>
    </source>
</evidence>
<evidence type="ECO:0000256" key="12">
    <source>
        <dbReference type="ARBA" id="ARBA00034269"/>
    </source>
</evidence>
<dbReference type="OrthoDB" id="9803416at2"/>
<evidence type="ECO:0000256" key="10">
    <source>
        <dbReference type="ARBA" id="ARBA00023065"/>
    </source>
</evidence>
<dbReference type="SUPFAM" id="SSF144083">
    <property type="entry name" value="Magnesium transport protein CorA, transmembrane region"/>
    <property type="match status" value="1"/>
</dbReference>
<dbReference type="PANTHER" id="PTHR47685:SF1">
    <property type="entry name" value="MAGNESIUM TRANSPORT PROTEIN CORA"/>
    <property type="match status" value="1"/>
</dbReference>
<evidence type="ECO:0000256" key="4">
    <source>
        <dbReference type="ARBA" id="ARBA00022448"/>
    </source>
</evidence>
<dbReference type="GO" id="GO:0015095">
    <property type="term" value="F:magnesium ion transmembrane transporter activity"/>
    <property type="evidence" value="ECO:0007669"/>
    <property type="project" value="UniProtKB-UniRule"/>
</dbReference>
<dbReference type="Proteomes" id="UP000297737">
    <property type="component" value="Unassembled WGS sequence"/>
</dbReference>
<dbReference type="GO" id="GO:0015087">
    <property type="term" value="F:cobalt ion transmembrane transporter activity"/>
    <property type="evidence" value="ECO:0007669"/>
    <property type="project" value="UniProtKB-UniRule"/>
</dbReference>
<evidence type="ECO:0000313" key="15">
    <source>
        <dbReference type="Proteomes" id="UP000297737"/>
    </source>
</evidence>
<evidence type="ECO:0000256" key="8">
    <source>
        <dbReference type="ARBA" id="ARBA00022842"/>
    </source>
</evidence>
<keyword evidence="7 13" id="KW-0812">Transmembrane</keyword>
<comment type="catalytic activity">
    <reaction evidence="12">
        <text>Mg(2+)(in) = Mg(2+)(out)</text>
        <dbReference type="Rhea" id="RHEA:29827"/>
        <dbReference type="ChEBI" id="CHEBI:18420"/>
    </reaction>
</comment>
<evidence type="ECO:0000256" key="11">
    <source>
        <dbReference type="ARBA" id="ARBA00023136"/>
    </source>
</evidence>
<keyword evidence="9 13" id="KW-1133">Transmembrane helix</keyword>
<accession>A0A4Y9EKA6</accession>
<gene>
    <name evidence="13 14" type="primary">corA</name>
    <name evidence="14" type="ORF">EUV02_12805</name>
</gene>
<dbReference type="PANTHER" id="PTHR47685">
    <property type="entry name" value="MAGNESIUM TRANSPORT PROTEIN CORA"/>
    <property type="match status" value="1"/>
</dbReference>
<dbReference type="SUPFAM" id="SSF143865">
    <property type="entry name" value="CorA soluble domain-like"/>
    <property type="match status" value="1"/>
</dbReference>
<evidence type="ECO:0000256" key="9">
    <source>
        <dbReference type="ARBA" id="ARBA00022989"/>
    </source>
</evidence>
<dbReference type="GO" id="GO:0005886">
    <property type="term" value="C:plasma membrane"/>
    <property type="evidence" value="ECO:0007669"/>
    <property type="project" value="UniProtKB-SubCell"/>
</dbReference>
<dbReference type="Gene3D" id="1.20.58.340">
    <property type="entry name" value="Magnesium transport protein CorA, transmembrane region"/>
    <property type="match status" value="2"/>
</dbReference>
<feature type="transmembrane region" description="Helical" evidence="13">
    <location>
        <begin position="301"/>
        <end position="321"/>
    </location>
</feature>
<comment type="caution">
    <text evidence="14">The sequence shown here is derived from an EMBL/GenBank/DDBJ whole genome shotgun (WGS) entry which is preliminary data.</text>
</comment>